<dbReference type="RefSeq" id="WP_130503017.1">
    <property type="nucleotide sequence ID" value="NZ_SHLI01000001.1"/>
</dbReference>
<accession>A0A4Q8D098</accession>
<evidence type="ECO:0000313" key="2">
    <source>
        <dbReference type="Proteomes" id="UP000292298"/>
    </source>
</evidence>
<protein>
    <submittedName>
        <fullName evidence="1">Uncharacterized protein</fullName>
    </submittedName>
</protein>
<dbReference type="EMBL" id="SHLI01000001">
    <property type="protein sequence ID" value="RZU98729.1"/>
    <property type="molecule type" value="Genomic_DNA"/>
</dbReference>
<evidence type="ECO:0000313" key="1">
    <source>
        <dbReference type="EMBL" id="RZU98729.1"/>
    </source>
</evidence>
<organism evidence="1 2">
    <name type="scientific">Spiribacter vilamensis</name>
    <dbReference type="NCBI Taxonomy" id="531306"/>
    <lineage>
        <taxon>Bacteria</taxon>
        <taxon>Pseudomonadati</taxon>
        <taxon>Pseudomonadota</taxon>
        <taxon>Gammaproteobacteria</taxon>
        <taxon>Chromatiales</taxon>
        <taxon>Ectothiorhodospiraceae</taxon>
        <taxon>Spiribacter</taxon>
    </lineage>
</organism>
<dbReference type="Proteomes" id="UP000292298">
    <property type="component" value="Unassembled WGS sequence"/>
</dbReference>
<dbReference type="OrthoDB" id="5801725at2"/>
<reference evidence="1 2" key="1">
    <citation type="submission" date="2019-02" db="EMBL/GenBank/DDBJ databases">
        <title>Genomic Encyclopedia of Type Strains, Phase IV (KMG-IV): sequencing the most valuable type-strain genomes for metagenomic binning, comparative biology and taxonomic classification.</title>
        <authorList>
            <person name="Goeker M."/>
        </authorList>
    </citation>
    <scope>NUCLEOTIDE SEQUENCE [LARGE SCALE GENOMIC DNA]</scope>
    <source>
        <strain evidence="1 2">DSM 21056</strain>
    </source>
</reference>
<name>A0A4Q8D098_9GAMM</name>
<dbReference type="AlphaFoldDB" id="A0A4Q8D098"/>
<proteinExistence type="predicted"/>
<keyword evidence="2" id="KW-1185">Reference proteome</keyword>
<comment type="caution">
    <text evidence="1">The sequence shown here is derived from an EMBL/GenBank/DDBJ whole genome shotgun (WGS) entry which is preliminary data.</text>
</comment>
<gene>
    <name evidence="1" type="ORF">EV698_0990</name>
</gene>
<sequence>MTDTNPLKATVTERMETLAMTRGQLGRRLSNRNPSKALRRLDDYLARGASPSSDFTARLAEALETSPDALEDAVVDHRTQQQAHAETRYRETFVAHAVWTTTRERPGSFAMAGLINAPARRVLRFPADLPDTEYVAYCRDNAPEGIPLYGHVTGFVINYHPDQAVRYDLEGERLETLAAAKRVGVAVASV</sequence>